<evidence type="ECO:0000256" key="3">
    <source>
        <dbReference type="ARBA" id="ARBA00022475"/>
    </source>
</evidence>
<dbReference type="GO" id="GO:0005886">
    <property type="term" value="C:plasma membrane"/>
    <property type="evidence" value="ECO:0007669"/>
    <property type="project" value="UniProtKB-SubCell"/>
</dbReference>
<dbReference type="GO" id="GO:0055085">
    <property type="term" value="P:transmembrane transport"/>
    <property type="evidence" value="ECO:0007669"/>
    <property type="project" value="InterPro"/>
</dbReference>
<dbReference type="Pfam" id="PF00528">
    <property type="entry name" value="BPD_transp_1"/>
    <property type="match status" value="1"/>
</dbReference>
<dbReference type="Proteomes" id="UP000292886">
    <property type="component" value="Chromosome"/>
</dbReference>
<dbReference type="PANTHER" id="PTHR30043">
    <property type="entry name" value="PHOSPHONATES TRANSPORT SYSTEM PERMEASE PROTEIN"/>
    <property type="match status" value="1"/>
</dbReference>
<gene>
    <name evidence="9" type="ORF">EQG49_09195</name>
</gene>
<dbReference type="Gene3D" id="1.10.3720.10">
    <property type="entry name" value="MetI-like"/>
    <property type="match status" value="1"/>
</dbReference>
<evidence type="ECO:0000256" key="1">
    <source>
        <dbReference type="ARBA" id="ARBA00004651"/>
    </source>
</evidence>
<dbReference type="OrthoDB" id="8557224at2"/>
<reference evidence="10" key="1">
    <citation type="submission" date="2019-03" db="EMBL/GenBank/DDBJ databases">
        <title>Weissella sp. 26KH-42 Genome sequencing.</title>
        <authorList>
            <person name="Heo J."/>
            <person name="Kim S.-J."/>
            <person name="Kim J.-S."/>
            <person name="Hong S.-B."/>
            <person name="Kwon S.-W."/>
        </authorList>
    </citation>
    <scope>NUCLEOTIDE SEQUENCE [LARGE SCALE GENOMIC DNA]</scope>
    <source>
        <strain evidence="10">26KH-42</strain>
    </source>
</reference>
<evidence type="ECO:0000256" key="6">
    <source>
        <dbReference type="ARBA" id="ARBA00023136"/>
    </source>
</evidence>
<evidence type="ECO:0000256" key="7">
    <source>
        <dbReference type="RuleBase" id="RU363032"/>
    </source>
</evidence>
<dbReference type="PANTHER" id="PTHR30043:SF1">
    <property type="entry name" value="ABC TRANSPORT SYSTEM PERMEASE PROTEIN P69"/>
    <property type="match status" value="1"/>
</dbReference>
<evidence type="ECO:0000313" key="10">
    <source>
        <dbReference type="Proteomes" id="UP000292886"/>
    </source>
</evidence>
<dbReference type="AlphaFoldDB" id="A0A4P6YX97"/>
<feature type="transmembrane region" description="Helical" evidence="7">
    <location>
        <begin position="88"/>
        <end position="108"/>
    </location>
</feature>
<evidence type="ECO:0000256" key="4">
    <source>
        <dbReference type="ARBA" id="ARBA00022692"/>
    </source>
</evidence>
<feature type="transmembrane region" description="Helical" evidence="7">
    <location>
        <begin position="59"/>
        <end position="81"/>
    </location>
</feature>
<organism evidence="9 10">
    <name type="scientific">Periweissella cryptocerci</name>
    <dbReference type="NCBI Taxonomy" id="2506420"/>
    <lineage>
        <taxon>Bacteria</taxon>
        <taxon>Bacillati</taxon>
        <taxon>Bacillota</taxon>
        <taxon>Bacilli</taxon>
        <taxon>Lactobacillales</taxon>
        <taxon>Lactobacillaceae</taxon>
        <taxon>Periweissella</taxon>
    </lineage>
</organism>
<comment type="similarity">
    <text evidence="7">Belongs to the binding-protein-dependent transport system permease family.</text>
</comment>
<keyword evidence="6 7" id="KW-0472">Membrane</keyword>
<keyword evidence="5 7" id="KW-1133">Transmembrane helix</keyword>
<keyword evidence="3" id="KW-1003">Cell membrane</keyword>
<dbReference type="CDD" id="cd06261">
    <property type="entry name" value="TM_PBP2"/>
    <property type="match status" value="1"/>
</dbReference>
<proteinExistence type="inferred from homology"/>
<feature type="transmembrane region" description="Helical" evidence="7">
    <location>
        <begin position="182"/>
        <end position="207"/>
    </location>
</feature>
<name>A0A4P6YX97_9LACO</name>
<dbReference type="PROSITE" id="PS50928">
    <property type="entry name" value="ABC_TM1"/>
    <property type="match status" value="1"/>
</dbReference>
<dbReference type="KEGG" id="wei:EQG49_09195"/>
<protein>
    <submittedName>
        <fullName evidence="9">ABC transporter permease subunit</fullName>
    </submittedName>
</protein>
<dbReference type="InterPro" id="IPR000515">
    <property type="entry name" value="MetI-like"/>
</dbReference>
<feature type="transmembrane region" description="Helical" evidence="7">
    <location>
        <begin position="114"/>
        <end position="136"/>
    </location>
</feature>
<comment type="subcellular location">
    <subcellularLocation>
        <location evidence="1 7">Cell membrane</location>
        <topology evidence="1 7">Multi-pass membrane protein</topology>
    </subcellularLocation>
</comment>
<sequence length="267" mass="29268">MTDNGQAMQQYFGKRKLVMWSITLIIVGIYVVTALFVNYDSTSVFTTVPKGVTWLLANFVPTSKSMATIPAIIIAMIGTVGMSVSASLIGAVFALFAAIVGSAVTGIYKPLQVATRIFASFFRNIPLVAWAMILLFSFKQNDLTGFLALFFTSFGYLTRAFMETIEDTAGPAIEALKATGASYWQIVFRGVVPMAATSLMSWLLYMVENNVRDATLVGMLTGTGIGFLFDYYYKSFDYDVVGIVILVTVVVVVALEMISNKVRRLIM</sequence>
<keyword evidence="10" id="KW-1185">Reference proteome</keyword>
<dbReference type="SUPFAM" id="SSF161098">
    <property type="entry name" value="MetI-like"/>
    <property type="match status" value="1"/>
</dbReference>
<feature type="transmembrane region" description="Helical" evidence="7">
    <location>
        <begin position="143"/>
        <end position="162"/>
    </location>
</feature>
<feature type="transmembrane region" description="Helical" evidence="7">
    <location>
        <begin position="240"/>
        <end position="258"/>
    </location>
</feature>
<evidence type="ECO:0000259" key="8">
    <source>
        <dbReference type="PROSITE" id="PS50928"/>
    </source>
</evidence>
<evidence type="ECO:0000256" key="2">
    <source>
        <dbReference type="ARBA" id="ARBA00022448"/>
    </source>
</evidence>
<evidence type="ECO:0000313" key="9">
    <source>
        <dbReference type="EMBL" id="QBO37488.1"/>
    </source>
</evidence>
<feature type="transmembrane region" description="Helical" evidence="7">
    <location>
        <begin position="17"/>
        <end position="39"/>
    </location>
</feature>
<accession>A0A4P6YX97</accession>
<dbReference type="InterPro" id="IPR035906">
    <property type="entry name" value="MetI-like_sf"/>
</dbReference>
<evidence type="ECO:0000256" key="5">
    <source>
        <dbReference type="ARBA" id="ARBA00022989"/>
    </source>
</evidence>
<keyword evidence="4 7" id="KW-0812">Transmembrane</keyword>
<feature type="domain" description="ABC transmembrane type-1" evidence="8">
    <location>
        <begin position="76"/>
        <end position="259"/>
    </location>
</feature>
<dbReference type="EMBL" id="CP037940">
    <property type="protein sequence ID" value="QBO37488.1"/>
    <property type="molecule type" value="Genomic_DNA"/>
</dbReference>
<keyword evidence="2 7" id="KW-0813">Transport</keyword>
<feature type="transmembrane region" description="Helical" evidence="7">
    <location>
        <begin position="214"/>
        <end position="234"/>
    </location>
</feature>